<dbReference type="InterPro" id="IPR023753">
    <property type="entry name" value="FAD/NAD-binding_dom"/>
</dbReference>
<organism evidence="6 7">
    <name type="scientific">Demequina muriae</name>
    <dbReference type="NCBI Taxonomy" id="3051664"/>
    <lineage>
        <taxon>Bacteria</taxon>
        <taxon>Bacillati</taxon>
        <taxon>Actinomycetota</taxon>
        <taxon>Actinomycetes</taxon>
        <taxon>Micrococcales</taxon>
        <taxon>Demequinaceae</taxon>
        <taxon>Demequina</taxon>
    </lineage>
</organism>
<evidence type="ECO:0000313" key="6">
    <source>
        <dbReference type="EMBL" id="MDN4480890.1"/>
    </source>
</evidence>
<dbReference type="SUPFAM" id="SSF53335">
    <property type="entry name" value="S-adenosyl-L-methionine-dependent methyltransferases"/>
    <property type="match status" value="1"/>
</dbReference>
<dbReference type="GO" id="GO:0032259">
    <property type="term" value="P:methylation"/>
    <property type="evidence" value="ECO:0007669"/>
    <property type="project" value="UniProtKB-KW"/>
</dbReference>
<evidence type="ECO:0000259" key="5">
    <source>
        <dbReference type="Pfam" id="PF13649"/>
    </source>
</evidence>
<dbReference type="InterPro" id="IPR036188">
    <property type="entry name" value="FAD/NAD-bd_sf"/>
</dbReference>
<dbReference type="Gene3D" id="3.50.50.60">
    <property type="entry name" value="FAD/NAD(P)-binding domain"/>
    <property type="match status" value="2"/>
</dbReference>
<feature type="domain" description="Methyltransferase" evidence="5">
    <location>
        <begin position="352"/>
        <end position="443"/>
    </location>
</feature>
<dbReference type="InterPro" id="IPR041698">
    <property type="entry name" value="Methyltransf_25"/>
</dbReference>
<evidence type="ECO:0000256" key="2">
    <source>
        <dbReference type="ARBA" id="ARBA00023002"/>
    </source>
</evidence>
<dbReference type="Pfam" id="PF13649">
    <property type="entry name" value="Methyltransf_25"/>
    <property type="match status" value="1"/>
</dbReference>
<dbReference type="PANTHER" id="PTHR48105">
    <property type="entry name" value="THIOREDOXIN REDUCTASE 1-RELATED-RELATED"/>
    <property type="match status" value="1"/>
</dbReference>
<comment type="caution">
    <text evidence="6">The sequence shown here is derived from an EMBL/GenBank/DDBJ whole genome shotgun (WGS) entry which is preliminary data.</text>
</comment>
<dbReference type="PRINTS" id="PR00368">
    <property type="entry name" value="FADPNR"/>
</dbReference>
<dbReference type="Pfam" id="PF07992">
    <property type="entry name" value="Pyr_redox_2"/>
    <property type="match status" value="1"/>
</dbReference>
<keyword evidence="6" id="KW-0808">Transferase</keyword>
<evidence type="ECO:0000259" key="4">
    <source>
        <dbReference type="Pfam" id="PF07992"/>
    </source>
</evidence>
<evidence type="ECO:0000256" key="3">
    <source>
        <dbReference type="ARBA" id="ARBA00048132"/>
    </source>
</evidence>
<dbReference type="InterPro" id="IPR029063">
    <property type="entry name" value="SAM-dependent_MTases_sf"/>
</dbReference>
<name>A0ABT8GHI5_9MICO</name>
<reference evidence="6" key="1">
    <citation type="submission" date="2023-06" db="EMBL/GenBank/DDBJ databases">
        <title>Egi l300058.</title>
        <authorList>
            <person name="Gao L."/>
            <person name="Fang B.-Z."/>
            <person name="Li W.-J."/>
        </authorList>
    </citation>
    <scope>NUCLEOTIDE SEQUENCE</scope>
    <source>
        <strain evidence="6">EGI L300058</strain>
    </source>
</reference>
<evidence type="ECO:0000256" key="1">
    <source>
        <dbReference type="ARBA" id="ARBA00022630"/>
    </source>
</evidence>
<dbReference type="Gene3D" id="3.40.50.150">
    <property type="entry name" value="Vaccinia Virus protein VP39"/>
    <property type="match status" value="1"/>
</dbReference>
<dbReference type="GO" id="GO:0008168">
    <property type="term" value="F:methyltransferase activity"/>
    <property type="evidence" value="ECO:0007669"/>
    <property type="project" value="UniProtKB-KW"/>
</dbReference>
<dbReference type="CDD" id="cd02440">
    <property type="entry name" value="AdoMet_MTases"/>
    <property type="match status" value="1"/>
</dbReference>
<sequence length="522" mass="55302">MTTPHPWDAIVIGGGAAGLSAAQMLGRSRRRTLVIDSGRPRNRFASHMHGILGHDGLDPAALLATGRRELERYGVEVRAGSVETVEDEGEILAVTVEGTVERTRAIVLATGITDALPDIPGLAERWGTSVIHCPYCHGWEVRDTRIGVLVTHAGQVHLAFMVRQLSDSVTVFAQEPGLVDESERHRLAARGVRIVDSAVTRLDGTGGGTDLTHVTTADGATHPIDALFAAGLPHPHDHFLNPLGLERTAGPGTSVIATEPDGATSHPRIWAAGNVVNPMESVPMAASAGAVAGARVNAFLVDEDFDRAESAPAEDPAAFWEERYADAERSWSGRVNPTLASAVDGLTPGTALDLGCGEGADVIWLARHGWRAHGLDISRTAIARARAAAADAGAEAAFDVADLATWQPDGAYDLITASFFHSPVDLPRTDVLMRASAAVRPGGHLLLVTHAAPPPWATPADAHEHTFLTARQEADALALDPREWEEVRVEDVAREATGPEGQPGMLTDGVVLIRRRAEITPT</sequence>
<keyword evidence="7" id="KW-1185">Reference proteome</keyword>
<proteinExistence type="predicted"/>
<gene>
    <name evidence="6" type="ORF">QQX02_08160</name>
</gene>
<dbReference type="SUPFAM" id="SSF51905">
    <property type="entry name" value="FAD/NAD(P)-binding domain"/>
    <property type="match status" value="1"/>
</dbReference>
<protein>
    <submittedName>
        <fullName evidence="6">Bifunctional NAD(P)/FAD-dependent oxidoreductase/class I SAM-dependent methyltransferase</fullName>
    </submittedName>
</protein>
<accession>A0ABT8GHI5</accession>
<dbReference type="RefSeq" id="WP_301142352.1">
    <property type="nucleotide sequence ID" value="NZ_JAUHQA010000001.1"/>
</dbReference>
<keyword evidence="1" id="KW-0285">Flavoprotein</keyword>
<evidence type="ECO:0000313" key="7">
    <source>
        <dbReference type="Proteomes" id="UP001172708"/>
    </source>
</evidence>
<keyword evidence="2" id="KW-0560">Oxidoreductase</keyword>
<dbReference type="EMBL" id="JAUHQA010000001">
    <property type="protein sequence ID" value="MDN4480890.1"/>
    <property type="molecule type" value="Genomic_DNA"/>
</dbReference>
<dbReference type="PRINTS" id="PR00469">
    <property type="entry name" value="PNDRDTASEII"/>
</dbReference>
<comment type="catalytic activity">
    <reaction evidence="3">
        <text>[thioredoxin]-dithiol + NADP(+) = [thioredoxin]-disulfide + NADPH + H(+)</text>
        <dbReference type="Rhea" id="RHEA:20345"/>
        <dbReference type="Rhea" id="RHEA-COMP:10698"/>
        <dbReference type="Rhea" id="RHEA-COMP:10700"/>
        <dbReference type="ChEBI" id="CHEBI:15378"/>
        <dbReference type="ChEBI" id="CHEBI:29950"/>
        <dbReference type="ChEBI" id="CHEBI:50058"/>
        <dbReference type="ChEBI" id="CHEBI:57783"/>
        <dbReference type="ChEBI" id="CHEBI:58349"/>
        <dbReference type="EC" id="1.8.1.9"/>
    </reaction>
</comment>
<dbReference type="InterPro" id="IPR050097">
    <property type="entry name" value="Ferredoxin-NADP_redctase_2"/>
</dbReference>
<dbReference type="Proteomes" id="UP001172708">
    <property type="component" value="Unassembled WGS sequence"/>
</dbReference>
<keyword evidence="6" id="KW-0489">Methyltransferase</keyword>
<feature type="domain" description="FAD/NAD(P)-binding" evidence="4">
    <location>
        <begin position="8"/>
        <end position="289"/>
    </location>
</feature>